<dbReference type="GO" id="GO:0016757">
    <property type="term" value="F:glycosyltransferase activity"/>
    <property type="evidence" value="ECO:0007669"/>
    <property type="project" value="InterPro"/>
</dbReference>
<dbReference type="Pfam" id="PF13432">
    <property type="entry name" value="TPR_16"/>
    <property type="match status" value="2"/>
</dbReference>
<dbReference type="InterPro" id="IPR003107">
    <property type="entry name" value="HAT"/>
</dbReference>
<keyword evidence="2 3" id="KW-0802">TPR repeat</keyword>
<evidence type="ECO:0000256" key="3">
    <source>
        <dbReference type="PROSITE-ProRule" id="PRU00339"/>
    </source>
</evidence>
<reference evidence="5" key="1">
    <citation type="submission" date="2016-01" db="EMBL/GenBank/DDBJ databases">
        <authorList>
            <person name="Peeters Charlotte."/>
        </authorList>
    </citation>
    <scope>NUCLEOTIDE SEQUENCE [LARGE SCALE GENOMIC DNA]</scope>
</reference>
<dbReference type="SUPFAM" id="SSF53756">
    <property type="entry name" value="UDP-Glycosyltransferase/glycogen phosphorylase"/>
    <property type="match status" value="1"/>
</dbReference>
<evidence type="ECO:0000313" key="5">
    <source>
        <dbReference type="Proteomes" id="UP000054624"/>
    </source>
</evidence>
<keyword evidence="1" id="KW-0677">Repeat</keyword>
<dbReference type="GO" id="GO:0006396">
    <property type="term" value="P:RNA processing"/>
    <property type="evidence" value="ECO:0007669"/>
    <property type="project" value="InterPro"/>
</dbReference>
<dbReference type="PANTHER" id="PTHR44809">
    <property type="match status" value="1"/>
</dbReference>
<evidence type="ECO:0000256" key="1">
    <source>
        <dbReference type="ARBA" id="ARBA00022737"/>
    </source>
</evidence>
<dbReference type="InterPro" id="IPR019734">
    <property type="entry name" value="TPR_rpt"/>
</dbReference>
<dbReference type="Gene3D" id="1.25.40.10">
    <property type="entry name" value="Tetratricopeptide repeat domain"/>
    <property type="match status" value="5"/>
</dbReference>
<evidence type="ECO:0000313" key="4">
    <source>
        <dbReference type="EMBL" id="SAK54815.1"/>
    </source>
</evidence>
<accession>A0A158AAU5</accession>
<dbReference type="STRING" id="1777137.AWB76_02069"/>
<dbReference type="PROSITE" id="PS50293">
    <property type="entry name" value="TPR_REGION"/>
    <property type="match status" value="1"/>
</dbReference>
<evidence type="ECO:0000256" key="2">
    <source>
        <dbReference type="ARBA" id="ARBA00022803"/>
    </source>
</evidence>
<sequence length="632" mass="70801">MSSDLYHRAVQHYSQNQHAEALAVLSPLLDRPHADAEVLDLAAGCAYAMNRPDRAQAYWERAVAEHPRHAGVDNHLGNLYAQLEKLPEAEALYRRSLDLKTDVPETHNNLGNVLMQQGRAADAEQSLRRALELRPDLVPAHYSLGKLLMTQARVDEAQMHFQHAIEARPDWADAHLNLGNAFVAQQRWDEGERAYRAAIELNPSLTIAYQSLAELLEKHERYGDLESVYRRLSECVPDLRAAHYNLGQVLYRITAFAGLERLDEAEAAYRRAIDLEPDHVQAYIALGNLLKEQPARLNEMLDVFRRAVELAPQSGEARLNLGGGLLRVGEYAQGWPLMEVRYDDAWPQRPIPPPDLPFPRWQGEPLAGKSLLVIHEQGFGDSFQFCRYLPMLKAQGLSKLSVVWALEDPLLASADGVDVCVSAAALHTLPPHDYWCFMMSAPALLGTTLETIPSVTPYLFADDRRVERWRDRLPARVPTVGIAAMSEPRPNPFDTRRGSNAPACMPLLGLPGVRFVNLQKAPVSRAQLDTLPPHLRPLDLMDDVQDFSDTAAIIASLDLVISVDTSVAHLAGALGKPLWVLLSTNPCWRWHTEGETSAWYPNARLFRQTAPNNWDDVIARVTAALAEWRDRN</sequence>
<dbReference type="Gene3D" id="3.40.50.2000">
    <property type="entry name" value="Glycogen Phosphorylase B"/>
    <property type="match status" value="1"/>
</dbReference>
<feature type="repeat" description="TPR" evidence="3">
    <location>
        <begin position="172"/>
        <end position="205"/>
    </location>
</feature>
<organism evidence="4 5">
    <name type="scientific">Caballeronia temeraria</name>
    <dbReference type="NCBI Taxonomy" id="1777137"/>
    <lineage>
        <taxon>Bacteria</taxon>
        <taxon>Pseudomonadati</taxon>
        <taxon>Pseudomonadota</taxon>
        <taxon>Betaproteobacteria</taxon>
        <taxon>Burkholderiales</taxon>
        <taxon>Burkholderiaceae</taxon>
        <taxon>Caballeronia</taxon>
    </lineage>
</organism>
<feature type="repeat" description="TPR" evidence="3">
    <location>
        <begin position="70"/>
        <end position="103"/>
    </location>
</feature>
<dbReference type="Pfam" id="PF13424">
    <property type="entry name" value="TPR_12"/>
    <property type="match status" value="1"/>
</dbReference>
<dbReference type="InterPro" id="IPR002201">
    <property type="entry name" value="Glyco_trans_9"/>
</dbReference>
<feature type="repeat" description="TPR" evidence="3">
    <location>
        <begin position="138"/>
        <end position="171"/>
    </location>
</feature>
<dbReference type="SMART" id="SM00028">
    <property type="entry name" value="TPR"/>
    <property type="match status" value="7"/>
</dbReference>
<keyword evidence="5" id="KW-1185">Reference proteome</keyword>
<feature type="repeat" description="TPR" evidence="3">
    <location>
        <begin position="104"/>
        <end position="137"/>
    </location>
</feature>
<dbReference type="InterPro" id="IPR013105">
    <property type="entry name" value="TPR_2"/>
</dbReference>
<dbReference type="Pfam" id="PF07719">
    <property type="entry name" value="TPR_2"/>
    <property type="match status" value="1"/>
</dbReference>
<dbReference type="RefSeq" id="WP_061160009.1">
    <property type="nucleotide sequence ID" value="NZ_FCOI02000005.1"/>
</dbReference>
<name>A0A158AAU5_9BURK</name>
<dbReference type="SMART" id="SM00386">
    <property type="entry name" value="HAT"/>
    <property type="match status" value="3"/>
</dbReference>
<dbReference type="Pfam" id="PF01075">
    <property type="entry name" value="Glyco_transf_9"/>
    <property type="match status" value="1"/>
</dbReference>
<dbReference type="Proteomes" id="UP000054624">
    <property type="component" value="Unassembled WGS sequence"/>
</dbReference>
<dbReference type="AlphaFoldDB" id="A0A158AAU5"/>
<proteinExistence type="predicted"/>
<dbReference type="PANTHER" id="PTHR44809:SF1">
    <property type="entry name" value="PROTEIN O-MANNOSYL-TRANSFERASE TMTC1"/>
    <property type="match status" value="1"/>
</dbReference>
<dbReference type="PROSITE" id="PS50005">
    <property type="entry name" value="TPR"/>
    <property type="match status" value="4"/>
</dbReference>
<dbReference type="OrthoDB" id="9814129at2"/>
<gene>
    <name evidence="4" type="ORF">AWB76_02069</name>
</gene>
<dbReference type="InterPro" id="IPR052943">
    <property type="entry name" value="TMTC_O-mannosyl-trnsfr"/>
</dbReference>
<dbReference type="EMBL" id="FCOI02000005">
    <property type="protein sequence ID" value="SAK54815.1"/>
    <property type="molecule type" value="Genomic_DNA"/>
</dbReference>
<dbReference type="SUPFAM" id="SSF48452">
    <property type="entry name" value="TPR-like"/>
    <property type="match status" value="2"/>
</dbReference>
<protein>
    <submittedName>
        <fullName evidence="4">Tetratricopeptide repeat protein</fullName>
    </submittedName>
</protein>
<dbReference type="InterPro" id="IPR011990">
    <property type="entry name" value="TPR-like_helical_dom_sf"/>
</dbReference>